<reference evidence="4 5" key="1">
    <citation type="submission" date="2019-03" db="EMBL/GenBank/DDBJ databases">
        <authorList>
            <person name="Gaulin E."/>
            <person name="Dumas B."/>
        </authorList>
    </citation>
    <scope>NUCLEOTIDE SEQUENCE [LARGE SCALE GENOMIC DNA]</scope>
    <source>
        <strain evidence="4">CBS 568.67</strain>
    </source>
</reference>
<dbReference type="GO" id="GO:0003677">
    <property type="term" value="F:DNA binding"/>
    <property type="evidence" value="ECO:0007669"/>
    <property type="project" value="UniProtKB-KW"/>
</dbReference>
<dbReference type="Gene3D" id="1.10.10.60">
    <property type="entry name" value="Homeodomain-like"/>
    <property type="match status" value="1"/>
</dbReference>
<protein>
    <submittedName>
        <fullName evidence="4">Aste57867_22763 protein</fullName>
    </submittedName>
</protein>
<keyword evidence="5" id="KW-1185">Reference proteome</keyword>
<dbReference type="InterPro" id="IPR050863">
    <property type="entry name" value="CenT-Element_Derived"/>
</dbReference>
<dbReference type="Proteomes" id="UP000332933">
    <property type="component" value="Unassembled WGS sequence"/>
</dbReference>
<evidence type="ECO:0000313" key="4">
    <source>
        <dbReference type="EMBL" id="VFT99416.1"/>
    </source>
</evidence>
<dbReference type="SUPFAM" id="SSF46689">
    <property type="entry name" value="Homeodomain-like"/>
    <property type="match status" value="1"/>
</dbReference>
<proteinExistence type="predicted"/>
<dbReference type="PROSITE" id="PS51253">
    <property type="entry name" value="HTH_CENPB"/>
    <property type="match status" value="1"/>
</dbReference>
<dbReference type="PANTHER" id="PTHR19303:SF73">
    <property type="entry name" value="PROTEIN PDC2"/>
    <property type="match status" value="1"/>
</dbReference>
<dbReference type="SMART" id="SM00674">
    <property type="entry name" value="CENPB"/>
    <property type="match status" value="1"/>
</dbReference>
<dbReference type="GO" id="GO:0005634">
    <property type="term" value="C:nucleus"/>
    <property type="evidence" value="ECO:0007669"/>
    <property type="project" value="TreeGrafter"/>
</dbReference>
<name>A0A485LM29_9STRA</name>
<dbReference type="Gene3D" id="3.30.420.10">
    <property type="entry name" value="Ribonuclease H-like superfamily/Ribonuclease H"/>
    <property type="match status" value="1"/>
</dbReference>
<dbReference type="AlphaFoldDB" id="A0A485LM29"/>
<dbReference type="Pfam" id="PF03184">
    <property type="entry name" value="DDE_1"/>
    <property type="match status" value="1"/>
</dbReference>
<feature type="domain" description="HTH CENPB-type" evidence="2">
    <location>
        <begin position="68"/>
        <end position="140"/>
    </location>
</feature>
<accession>A0A485LM29</accession>
<dbReference type="OrthoDB" id="75249at2759"/>
<dbReference type="InterPro" id="IPR004875">
    <property type="entry name" value="DDE_SF_endonuclease_dom"/>
</dbReference>
<evidence type="ECO:0000259" key="2">
    <source>
        <dbReference type="PROSITE" id="PS51253"/>
    </source>
</evidence>
<gene>
    <name evidence="4" type="primary">Aste57867_22763</name>
    <name evidence="3" type="ORF">As57867_022693</name>
    <name evidence="4" type="ORF">ASTE57867_22763</name>
</gene>
<dbReference type="InterPro" id="IPR009057">
    <property type="entry name" value="Homeodomain-like_sf"/>
</dbReference>
<evidence type="ECO:0000313" key="3">
    <source>
        <dbReference type="EMBL" id="KAF0685318.1"/>
    </source>
</evidence>
<keyword evidence="1" id="KW-0238">DNA-binding</keyword>
<sequence length="408" mass="46529">MPGAKKRLTLQQKAIIRDHYKMVNPNTINELSQWVVQQFGFAPHRTTLQRIVNDQRGHDHIAECTLATRYNVQLPKCPELEIELYKWIIMANSKQCSITSTIIVRKAETLAKEMGLGDALRFSKGWLHRFQQRFSLHMFQLHGEAASADPKIVEDGREVLAAHTSLYDLECIYNMDETGVMYNYQPNTTISNAPRSGSKKDKSRISVVLASNADGSHKLPLTFIGKSKKPRCFGNMNQSAMAYLYRSNRKAWMTIALFAEWIQQLNDSMKCADKQILLILDNASSHKYVDVDLTNVRVFMLPPNTTAWLQPMDAGIIAAFKRYYKRRQVDHVIKTMECRTVESLPAKNLYGVDVLTAMEWLKESWDEVSSITIRNCWKHTGIVPCQTLASQFGALRLAPVSSIRQILS</sequence>
<organism evidence="4 5">
    <name type="scientific">Aphanomyces stellatus</name>
    <dbReference type="NCBI Taxonomy" id="120398"/>
    <lineage>
        <taxon>Eukaryota</taxon>
        <taxon>Sar</taxon>
        <taxon>Stramenopiles</taxon>
        <taxon>Oomycota</taxon>
        <taxon>Saprolegniomycetes</taxon>
        <taxon>Saprolegniales</taxon>
        <taxon>Verrucalvaceae</taxon>
        <taxon>Aphanomyces</taxon>
    </lineage>
</organism>
<reference evidence="3" key="2">
    <citation type="submission" date="2019-06" db="EMBL/GenBank/DDBJ databases">
        <title>Genomics analysis of Aphanomyces spp. identifies a new class of oomycete effector associated with host adaptation.</title>
        <authorList>
            <person name="Gaulin E."/>
        </authorList>
    </citation>
    <scope>NUCLEOTIDE SEQUENCE</scope>
    <source>
        <strain evidence="3">CBS 578.67</strain>
    </source>
</reference>
<evidence type="ECO:0000313" key="5">
    <source>
        <dbReference type="Proteomes" id="UP000332933"/>
    </source>
</evidence>
<dbReference type="PANTHER" id="PTHR19303">
    <property type="entry name" value="TRANSPOSON"/>
    <property type="match status" value="1"/>
</dbReference>
<dbReference type="Pfam" id="PF03221">
    <property type="entry name" value="HTH_Tnp_Tc5"/>
    <property type="match status" value="1"/>
</dbReference>
<evidence type="ECO:0000256" key="1">
    <source>
        <dbReference type="ARBA" id="ARBA00023125"/>
    </source>
</evidence>
<dbReference type="InterPro" id="IPR006600">
    <property type="entry name" value="HTH_CenpB_DNA-bd_dom"/>
</dbReference>
<dbReference type="InterPro" id="IPR036397">
    <property type="entry name" value="RNaseH_sf"/>
</dbReference>
<dbReference type="EMBL" id="CAADRA010007212">
    <property type="protein sequence ID" value="VFT99416.1"/>
    <property type="molecule type" value="Genomic_DNA"/>
</dbReference>
<dbReference type="EMBL" id="VJMH01007186">
    <property type="protein sequence ID" value="KAF0685318.1"/>
    <property type="molecule type" value="Genomic_DNA"/>
</dbReference>